<keyword evidence="4" id="KW-1185">Reference proteome</keyword>
<keyword evidence="1" id="KW-1133">Transmembrane helix</keyword>
<evidence type="ECO:0000313" key="2">
    <source>
        <dbReference type="EMBL" id="CAF4916917.1"/>
    </source>
</evidence>
<feature type="transmembrane region" description="Helical" evidence="1">
    <location>
        <begin position="26"/>
        <end position="43"/>
    </location>
</feature>
<dbReference type="EMBL" id="CAJOBP010081701">
    <property type="protein sequence ID" value="CAF4916917.1"/>
    <property type="molecule type" value="Genomic_DNA"/>
</dbReference>
<evidence type="ECO:0000313" key="4">
    <source>
        <dbReference type="Proteomes" id="UP000663873"/>
    </source>
</evidence>
<feature type="non-terminal residue" evidence="2">
    <location>
        <position position="1"/>
    </location>
</feature>
<gene>
    <name evidence="2" type="ORF">UJA718_LOCUS46232</name>
    <name evidence="3" type="ORF">UJA718_LOCUS48100</name>
</gene>
<accession>A0A821W284</accession>
<keyword evidence="1" id="KW-0472">Membrane</keyword>
<feature type="non-terminal residue" evidence="2">
    <location>
        <position position="58"/>
    </location>
</feature>
<proteinExistence type="predicted"/>
<protein>
    <submittedName>
        <fullName evidence="2">Uncharacterized protein</fullName>
    </submittedName>
</protein>
<evidence type="ECO:0000313" key="3">
    <source>
        <dbReference type="EMBL" id="CAF4958282.1"/>
    </source>
</evidence>
<reference evidence="2" key="1">
    <citation type="submission" date="2021-02" db="EMBL/GenBank/DDBJ databases">
        <authorList>
            <person name="Nowell W R."/>
        </authorList>
    </citation>
    <scope>NUCLEOTIDE SEQUENCE</scope>
</reference>
<dbReference type="AlphaFoldDB" id="A0A821W284"/>
<evidence type="ECO:0000256" key="1">
    <source>
        <dbReference type="SAM" id="Phobius"/>
    </source>
</evidence>
<organism evidence="2 4">
    <name type="scientific">Rotaria socialis</name>
    <dbReference type="NCBI Taxonomy" id="392032"/>
    <lineage>
        <taxon>Eukaryota</taxon>
        <taxon>Metazoa</taxon>
        <taxon>Spiralia</taxon>
        <taxon>Gnathifera</taxon>
        <taxon>Rotifera</taxon>
        <taxon>Eurotatoria</taxon>
        <taxon>Bdelloidea</taxon>
        <taxon>Philodinida</taxon>
        <taxon>Philodinidae</taxon>
        <taxon>Rotaria</taxon>
    </lineage>
</organism>
<dbReference type="EMBL" id="CAJOBP010094595">
    <property type="protein sequence ID" value="CAF4958282.1"/>
    <property type="molecule type" value="Genomic_DNA"/>
</dbReference>
<keyword evidence="1" id="KW-0812">Transmembrane</keyword>
<dbReference type="Proteomes" id="UP000663873">
    <property type="component" value="Unassembled WGS sequence"/>
</dbReference>
<name>A0A821W284_9BILA</name>
<sequence>PSAYNFNESEGGLKIENPLWPSSGKGFWVGLVLMVTGLLGILSSREGTRTSIIGFTAL</sequence>
<comment type="caution">
    <text evidence="2">The sequence shown here is derived from an EMBL/GenBank/DDBJ whole genome shotgun (WGS) entry which is preliminary data.</text>
</comment>